<feature type="compositionally biased region" description="Polar residues" evidence="1">
    <location>
        <begin position="471"/>
        <end position="483"/>
    </location>
</feature>
<proteinExistence type="predicted"/>
<dbReference type="Proteomes" id="UP001249851">
    <property type="component" value="Unassembled WGS sequence"/>
</dbReference>
<evidence type="ECO:0008006" key="4">
    <source>
        <dbReference type="Google" id="ProtNLM"/>
    </source>
</evidence>
<keyword evidence="3" id="KW-1185">Reference proteome</keyword>
<organism evidence="2 3">
    <name type="scientific">Acropora cervicornis</name>
    <name type="common">Staghorn coral</name>
    <dbReference type="NCBI Taxonomy" id="6130"/>
    <lineage>
        <taxon>Eukaryota</taxon>
        <taxon>Metazoa</taxon>
        <taxon>Cnidaria</taxon>
        <taxon>Anthozoa</taxon>
        <taxon>Hexacorallia</taxon>
        <taxon>Scleractinia</taxon>
        <taxon>Astrocoeniina</taxon>
        <taxon>Acroporidae</taxon>
        <taxon>Acropora</taxon>
    </lineage>
</organism>
<evidence type="ECO:0000313" key="2">
    <source>
        <dbReference type="EMBL" id="KAK2558599.1"/>
    </source>
</evidence>
<sequence>MYLCGFTWLQIDIEQFLEGLDPIPAVVDNADDVTDSSDFDTEESSTESESEDTGDGVMSDIHDINEASFLQETHNLREVIDHSPLLHSSLTCTLFETLVHLFDWFSSHPSISKEAFTKNLQIWHSILPEGNLLPTSYRDAYKIIKPYLDPEIIFHACPNDCILFRGKYKQSVVCPKCNEPRFKAGKIPRRTFHYLPLTPRLARSFGTKDISYLLQSHEGEKHTSSTGGIIKVERSIQSQRYHLGNLVLVGIIASQVQGAEPKSRDPYLEVLIDEIIFLRGCKLYDAYKKAPFNVKVEILIYILDYQGIGKVFSLTGTGSYRACAWCMLRGQYCKHLSKMVYAGDRCYLPIEHVLRKDQHNFPEHSVELRGIPAFRKFQHDVLFHKAYNNAKNKTQSSRVASGTGCRGMYILPQKCPGFDRVEQTMPDAMHTVAVQVKHLLRCLAGKSPEDYLAVRKQEMELNRFPECWPTSTCSSDDNGASSLKRSKHGKNKKGVKKKDGEGEKDSVSLPTTPFGLTKQQLEEADKRAKQVIVPAGDSFSPGPIFSRLSRLNSHEWKEVAVQGVLKYCIRGMLGDEQHKTVILFMDAIAAICAPSEDTAKIEHLKEQVNVALARLERDFPLSLQVRLQCTSCHKSHHSSPSRRDQRFGPVHGTWMFAYERFNSWLCRRAMNRKHPEATILRTYQIFEWCHYAKVSGSVEQQLPFQLPSEAENVCDDNSKGSPFDLSIGDLKEMKQIYQNVVSEYQSLLTLYAIEREQARKKGKLNMFPKAFSQWQPEGSKYSESQLNAIIGGPQSKATIFEQYSVETKQHSHSHLYISKEHHNKMPSVVCCSLPCSGASQTSQEMKFGVIEQLYQHSFAEKSFTWAAVSLYTEPCFDASCGLWCAENKTEKRILVLLRNIFRPLTVAHDFNIIWFLDVSP</sequence>
<feature type="region of interest" description="Disordered" evidence="1">
    <location>
        <begin position="471"/>
        <end position="513"/>
    </location>
</feature>
<feature type="compositionally biased region" description="Basic and acidic residues" evidence="1">
    <location>
        <begin position="497"/>
        <end position="506"/>
    </location>
</feature>
<dbReference type="Pfam" id="PF02992">
    <property type="entry name" value="Transposase_21"/>
    <property type="match status" value="1"/>
</dbReference>
<gene>
    <name evidence="2" type="ORF">P5673_018778</name>
</gene>
<evidence type="ECO:0000256" key="1">
    <source>
        <dbReference type="SAM" id="MobiDB-lite"/>
    </source>
</evidence>
<accession>A0AAD9QC45</accession>
<dbReference type="PANTHER" id="PTHR10775">
    <property type="entry name" value="OS08G0208400 PROTEIN"/>
    <property type="match status" value="1"/>
</dbReference>
<feature type="compositionally biased region" description="Basic residues" evidence="1">
    <location>
        <begin position="484"/>
        <end position="496"/>
    </location>
</feature>
<feature type="compositionally biased region" description="Acidic residues" evidence="1">
    <location>
        <begin position="31"/>
        <end position="54"/>
    </location>
</feature>
<dbReference type="EMBL" id="JARQWQ010000043">
    <property type="protein sequence ID" value="KAK2558599.1"/>
    <property type="molecule type" value="Genomic_DNA"/>
</dbReference>
<name>A0AAD9QC45_ACRCE</name>
<dbReference type="PANTHER" id="PTHR10775:SF185">
    <property type="entry name" value="OS08G0208400 PROTEIN"/>
    <property type="match status" value="1"/>
</dbReference>
<protein>
    <recommendedName>
        <fullName evidence="4">Transposase domain-containing protein</fullName>
    </recommendedName>
</protein>
<comment type="caution">
    <text evidence="2">The sequence shown here is derived from an EMBL/GenBank/DDBJ whole genome shotgun (WGS) entry which is preliminary data.</text>
</comment>
<reference evidence="2" key="2">
    <citation type="journal article" date="2023" name="Science">
        <title>Genomic signatures of disease resistance in endangered staghorn corals.</title>
        <authorList>
            <person name="Vollmer S.V."/>
            <person name="Selwyn J.D."/>
            <person name="Despard B.A."/>
            <person name="Roesel C.L."/>
        </authorList>
    </citation>
    <scope>NUCLEOTIDE SEQUENCE</scope>
    <source>
        <strain evidence="2">K2</strain>
    </source>
</reference>
<evidence type="ECO:0000313" key="3">
    <source>
        <dbReference type="Proteomes" id="UP001249851"/>
    </source>
</evidence>
<dbReference type="AlphaFoldDB" id="A0AAD9QC45"/>
<reference evidence="2" key="1">
    <citation type="journal article" date="2023" name="G3 (Bethesda)">
        <title>Whole genome assembly and annotation of the endangered Caribbean coral Acropora cervicornis.</title>
        <authorList>
            <person name="Selwyn J.D."/>
            <person name="Vollmer S.V."/>
        </authorList>
    </citation>
    <scope>NUCLEOTIDE SEQUENCE</scope>
    <source>
        <strain evidence="2">K2</strain>
    </source>
</reference>
<feature type="region of interest" description="Disordered" evidence="1">
    <location>
        <begin position="31"/>
        <end position="57"/>
    </location>
</feature>
<dbReference type="InterPro" id="IPR004242">
    <property type="entry name" value="Transposase_21"/>
</dbReference>